<keyword evidence="2" id="KW-1185">Reference proteome</keyword>
<keyword evidence="1" id="KW-0540">Nuclease</keyword>
<keyword evidence="1" id="KW-0255">Endonuclease</keyword>
<dbReference type="EMBL" id="JACIGE010000006">
    <property type="protein sequence ID" value="MBB4247664.1"/>
    <property type="molecule type" value="Genomic_DNA"/>
</dbReference>
<dbReference type="PANTHER" id="PTHR37460:SF1">
    <property type="entry name" value="ENDONUCLEASE III"/>
    <property type="match status" value="1"/>
</dbReference>
<dbReference type="RefSeq" id="WP_228273706.1">
    <property type="nucleotide sequence ID" value="NZ_JACIGE010000006.1"/>
</dbReference>
<dbReference type="Pfam" id="PF01986">
    <property type="entry name" value="DUF123"/>
    <property type="match status" value="1"/>
</dbReference>
<dbReference type="PANTHER" id="PTHR37460">
    <property type="entry name" value="ENDONUCLEASE III"/>
    <property type="match status" value="1"/>
</dbReference>
<accession>A0A840G0F0</accession>
<dbReference type="CDD" id="cd10441">
    <property type="entry name" value="GIY-YIG_COG1833"/>
    <property type="match status" value="1"/>
</dbReference>
<proteinExistence type="predicted"/>
<keyword evidence="1" id="KW-0378">Hydrolase</keyword>
<reference evidence="1 2" key="1">
    <citation type="submission" date="2020-08" db="EMBL/GenBank/DDBJ databases">
        <title>Genome sequencing of Purple Non-Sulfur Bacteria from various extreme environments.</title>
        <authorList>
            <person name="Mayer M."/>
        </authorList>
    </citation>
    <scope>NUCLEOTIDE SEQUENCE [LARGE SCALE GENOMIC DNA]</scope>
    <source>
        <strain evidence="1 2">2761</strain>
    </source>
</reference>
<evidence type="ECO:0000313" key="2">
    <source>
        <dbReference type="Proteomes" id="UP000587070"/>
    </source>
</evidence>
<comment type="caution">
    <text evidence="1">The sequence shown here is derived from an EMBL/GenBank/DDBJ whole genome shotgun (WGS) entry which is preliminary data.</text>
</comment>
<name>A0A840G0F0_RHOTE</name>
<dbReference type="GO" id="GO:0004519">
    <property type="term" value="F:endonuclease activity"/>
    <property type="evidence" value="ECO:0007669"/>
    <property type="project" value="UniProtKB-KW"/>
</dbReference>
<protein>
    <submittedName>
        <fullName evidence="1">Uri superfamily endonuclease</fullName>
    </submittedName>
</protein>
<organism evidence="1 2">
    <name type="scientific">Rhodocyclus tenuis</name>
    <name type="common">Rhodospirillum tenue</name>
    <dbReference type="NCBI Taxonomy" id="1066"/>
    <lineage>
        <taxon>Bacteria</taxon>
        <taxon>Pseudomonadati</taxon>
        <taxon>Pseudomonadota</taxon>
        <taxon>Betaproteobacteria</taxon>
        <taxon>Rhodocyclales</taxon>
        <taxon>Rhodocyclaceae</taxon>
        <taxon>Rhodocyclus</taxon>
    </lineage>
</organism>
<dbReference type="AlphaFoldDB" id="A0A840G0F0"/>
<dbReference type="InterPro" id="IPR002837">
    <property type="entry name" value="DUF123"/>
</dbReference>
<gene>
    <name evidence="1" type="ORF">GGD90_002038</name>
</gene>
<evidence type="ECO:0000313" key="1">
    <source>
        <dbReference type="EMBL" id="MBB4247664.1"/>
    </source>
</evidence>
<sequence length="145" mass="15790">MARKTGAAHSLPAASPATPEATLPEQAFCTYQIIFDLPAPARIAVGRFGSFDFPAGRYCYTGSARRAFEARIRRHLSREKRLRWHIDYLLSAPGVRIVDVHRLTLPECEVNRQTAGEIVVAGFGASDCRAACGSHLKRIGAAALP</sequence>
<dbReference type="Proteomes" id="UP000587070">
    <property type="component" value="Unassembled WGS sequence"/>
</dbReference>